<organism evidence="10 11">
    <name type="scientific">Igneacidithiobacillus copahuensis</name>
    <dbReference type="NCBI Taxonomy" id="2724909"/>
    <lineage>
        <taxon>Bacteria</taxon>
        <taxon>Pseudomonadati</taxon>
        <taxon>Pseudomonadota</taxon>
        <taxon>Acidithiobacillia</taxon>
        <taxon>Acidithiobacillales</taxon>
        <taxon>Acidithiobacillaceae</taxon>
        <taxon>Igneacidithiobacillus</taxon>
    </lineage>
</organism>
<dbReference type="Gene3D" id="1.10.10.10">
    <property type="entry name" value="Winged helix-like DNA-binding domain superfamily/Winged helix DNA-binding domain"/>
    <property type="match status" value="1"/>
</dbReference>
<dbReference type="InterPro" id="IPR001789">
    <property type="entry name" value="Sig_transdc_resp-reg_receiver"/>
</dbReference>
<evidence type="ECO:0000259" key="9">
    <source>
        <dbReference type="PROSITE" id="PS51755"/>
    </source>
</evidence>
<dbReference type="PROSITE" id="PS51755">
    <property type="entry name" value="OMPR_PHOB"/>
    <property type="match status" value="1"/>
</dbReference>
<protein>
    <submittedName>
        <fullName evidence="10">Response regulator transcription factor</fullName>
    </submittedName>
</protein>
<dbReference type="Pfam" id="PF00072">
    <property type="entry name" value="Response_reg"/>
    <property type="match status" value="1"/>
</dbReference>
<evidence type="ECO:0000256" key="1">
    <source>
        <dbReference type="ARBA" id="ARBA00022553"/>
    </source>
</evidence>
<dbReference type="EMBL" id="JAAXYO010000165">
    <property type="protein sequence ID" value="MBU2788834.1"/>
    <property type="molecule type" value="Genomic_DNA"/>
</dbReference>
<dbReference type="GO" id="GO:0006355">
    <property type="term" value="P:regulation of DNA-templated transcription"/>
    <property type="evidence" value="ECO:0007669"/>
    <property type="project" value="InterPro"/>
</dbReference>
<dbReference type="Proteomes" id="UP001197378">
    <property type="component" value="Unassembled WGS sequence"/>
</dbReference>
<evidence type="ECO:0000256" key="5">
    <source>
        <dbReference type="ARBA" id="ARBA00023163"/>
    </source>
</evidence>
<evidence type="ECO:0000259" key="8">
    <source>
        <dbReference type="PROSITE" id="PS50110"/>
    </source>
</evidence>
<evidence type="ECO:0000256" key="6">
    <source>
        <dbReference type="PROSITE-ProRule" id="PRU00169"/>
    </source>
</evidence>
<evidence type="ECO:0000256" key="3">
    <source>
        <dbReference type="ARBA" id="ARBA00023015"/>
    </source>
</evidence>
<dbReference type="Gene3D" id="6.10.250.690">
    <property type="match status" value="1"/>
</dbReference>
<evidence type="ECO:0000256" key="7">
    <source>
        <dbReference type="PROSITE-ProRule" id="PRU01091"/>
    </source>
</evidence>
<keyword evidence="1 6" id="KW-0597">Phosphoprotein</keyword>
<comment type="caution">
    <text evidence="10">The sequence shown here is derived from an EMBL/GenBank/DDBJ whole genome shotgun (WGS) entry which is preliminary data.</text>
</comment>
<keyword evidence="3" id="KW-0805">Transcription regulation</keyword>
<dbReference type="PANTHER" id="PTHR48111:SF4">
    <property type="entry name" value="DNA-BINDING DUAL TRANSCRIPTIONAL REGULATOR OMPR"/>
    <property type="match status" value="1"/>
</dbReference>
<dbReference type="GO" id="GO:0032993">
    <property type="term" value="C:protein-DNA complex"/>
    <property type="evidence" value="ECO:0007669"/>
    <property type="project" value="TreeGrafter"/>
</dbReference>
<keyword evidence="11" id="KW-1185">Reference proteome</keyword>
<dbReference type="CDD" id="cd00383">
    <property type="entry name" value="trans_reg_C"/>
    <property type="match status" value="1"/>
</dbReference>
<keyword evidence="5" id="KW-0804">Transcription</keyword>
<dbReference type="PROSITE" id="PS50110">
    <property type="entry name" value="RESPONSE_REGULATORY"/>
    <property type="match status" value="1"/>
</dbReference>
<keyword evidence="2" id="KW-0902">Two-component regulatory system</keyword>
<gene>
    <name evidence="10" type="ORF">HFQ13_11600</name>
</gene>
<dbReference type="GO" id="GO:0005829">
    <property type="term" value="C:cytosol"/>
    <property type="evidence" value="ECO:0007669"/>
    <property type="project" value="TreeGrafter"/>
</dbReference>
<dbReference type="SMART" id="SM00448">
    <property type="entry name" value="REC"/>
    <property type="match status" value="1"/>
</dbReference>
<dbReference type="SMART" id="SM00862">
    <property type="entry name" value="Trans_reg_C"/>
    <property type="match status" value="1"/>
</dbReference>
<evidence type="ECO:0000256" key="4">
    <source>
        <dbReference type="ARBA" id="ARBA00023125"/>
    </source>
</evidence>
<sequence length="230" mass="25842">MAVVLIVDDDLRLAQMLKGFLEKEGFGVLLAGNGTEMWQQLSHGAIDVLILDWMLPGGKDGIALVKELRGKNAPPVLMLSARGDDDDRISGLESGVDDYLAKPFNARELVARLRSLLRRQGREEPSSSLSFGRFRLDLASRRLFADGQELDLNPAEMELLLVFAQRPRRILSRDTLLQILGGEEDGRFDRSIDVRVTRLRKIIEDNPKQPRFLLTERGVGYRFDPGQAES</sequence>
<keyword evidence="4 7" id="KW-0238">DNA-binding</keyword>
<reference evidence="10" key="1">
    <citation type="journal article" date="2021" name="ISME J.">
        <title>Genomic evolution of the class Acidithiobacillia: deep-branching Proteobacteria living in extreme acidic conditions.</title>
        <authorList>
            <person name="Moya-Beltran A."/>
            <person name="Beard S."/>
            <person name="Rojas-Villalobos C."/>
            <person name="Issotta F."/>
            <person name="Gallardo Y."/>
            <person name="Ulloa R."/>
            <person name="Giaveno A."/>
            <person name="Degli Esposti M."/>
            <person name="Johnson D.B."/>
            <person name="Quatrini R."/>
        </authorList>
    </citation>
    <scope>NUCLEOTIDE SEQUENCE</scope>
    <source>
        <strain evidence="10">VAN18-1</strain>
    </source>
</reference>
<dbReference type="Pfam" id="PF00486">
    <property type="entry name" value="Trans_reg_C"/>
    <property type="match status" value="1"/>
</dbReference>
<dbReference type="AlphaFoldDB" id="A0AAE2YR57"/>
<feature type="domain" description="OmpR/PhoB-type" evidence="9">
    <location>
        <begin position="126"/>
        <end position="225"/>
    </location>
</feature>
<dbReference type="InterPro" id="IPR011006">
    <property type="entry name" value="CheY-like_superfamily"/>
</dbReference>
<feature type="modified residue" description="4-aspartylphosphate" evidence="6">
    <location>
        <position position="52"/>
    </location>
</feature>
<dbReference type="RefSeq" id="WP_215870910.1">
    <property type="nucleotide sequence ID" value="NZ_JAAXYO010000165.1"/>
</dbReference>
<dbReference type="Gene3D" id="3.40.50.2300">
    <property type="match status" value="1"/>
</dbReference>
<dbReference type="InterPro" id="IPR001867">
    <property type="entry name" value="OmpR/PhoB-type_DNA-bd"/>
</dbReference>
<evidence type="ECO:0000313" key="11">
    <source>
        <dbReference type="Proteomes" id="UP001197378"/>
    </source>
</evidence>
<dbReference type="GO" id="GO:0000976">
    <property type="term" value="F:transcription cis-regulatory region binding"/>
    <property type="evidence" value="ECO:0007669"/>
    <property type="project" value="TreeGrafter"/>
</dbReference>
<name>A0AAE2YR57_9PROT</name>
<proteinExistence type="predicted"/>
<dbReference type="InterPro" id="IPR039420">
    <property type="entry name" value="WalR-like"/>
</dbReference>
<dbReference type="GO" id="GO:0000156">
    <property type="term" value="F:phosphorelay response regulator activity"/>
    <property type="evidence" value="ECO:0007669"/>
    <property type="project" value="TreeGrafter"/>
</dbReference>
<accession>A0AAE2YR57</accession>
<dbReference type="PANTHER" id="PTHR48111">
    <property type="entry name" value="REGULATOR OF RPOS"/>
    <property type="match status" value="1"/>
</dbReference>
<dbReference type="SUPFAM" id="SSF52172">
    <property type="entry name" value="CheY-like"/>
    <property type="match status" value="1"/>
</dbReference>
<feature type="domain" description="Response regulatory" evidence="8">
    <location>
        <begin position="3"/>
        <end position="117"/>
    </location>
</feature>
<evidence type="ECO:0000313" key="10">
    <source>
        <dbReference type="EMBL" id="MBU2788834.1"/>
    </source>
</evidence>
<feature type="DNA-binding region" description="OmpR/PhoB-type" evidence="7">
    <location>
        <begin position="126"/>
        <end position="225"/>
    </location>
</feature>
<dbReference type="InterPro" id="IPR036388">
    <property type="entry name" value="WH-like_DNA-bd_sf"/>
</dbReference>
<evidence type="ECO:0000256" key="2">
    <source>
        <dbReference type="ARBA" id="ARBA00023012"/>
    </source>
</evidence>